<feature type="compositionally biased region" description="Basic and acidic residues" evidence="1">
    <location>
        <begin position="125"/>
        <end position="139"/>
    </location>
</feature>
<sequence>MRVNQVLPRIARNVPGEVVDIRAFGGEIVAYQVIILKPNGSLVNVIVDGATGLLLPSDSRTARAIRALPANRLSEASLKNGTTSAVPGGNAYGQNGQGNAGNGNGGNAASSKGAKSNNAGGSARSQERRQDDKPNGKNK</sequence>
<evidence type="ECO:0000256" key="1">
    <source>
        <dbReference type="SAM" id="MobiDB-lite"/>
    </source>
</evidence>
<dbReference type="Proteomes" id="UP000436016">
    <property type="component" value="Unassembled WGS sequence"/>
</dbReference>
<evidence type="ECO:0008006" key="4">
    <source>
        <dbReference type="Google" id="ProtNLM"/>
    </source>
</evidence>
<evidence type="ECO:0000313" key="3">
    <source>
        <dbReference type="Proteomes" id="UP000436016"/>
    </source>
</evidence>
<name>A0A6B0THN9_9RHOB</name>
<gene>
    <name evidence="2" type="ORF">GSH16_00610</name>
</gene>
<proteinExistence type="predicted"/>
<reference evidence="2 3" key="1">
    <citation type="submission" date="2019-12" db="EMBL/GenBank/DDBJ databases">
        <title>Strain KN286 was isolated from seawater, which was collected from Caroline Seamount in the tropical western Pacific.</title>
        <authorList>
            <person name="Wang Q."/>
        </authorList>
    </citation>
    <scope>NUCLEOTIDE SEQUENCE [LARGE SCALE GENOMIC DNA]</scope>
    <source>
        <strain evidence="2 3">KN286</strain>
    </source>
</reference>
<comment type="caution">
    <text evidence="2">The sequence shown here is derived from an EMBL/GenBank/DDBJ whole genome shotgun (WGS) entry which is preliminary data.</text>
</comment>
<feature type="compositionally biased region" description="Low complexity" evidence="1">
    <location>
        <begin position="107"/>
        <end position="123"/>
    </location>
</feature>
<protein>
    <recommendedName>
        <fullName evidence="4">PepSY domain-containing protein</fullName>
    </recommendedName>
</protein>
<dbReference type="AlphaFoldDB" id="A0A6B0THN9"/>
<dbReference type="RefSeq" id="WP_160850919.1">
    <property type="nucleotide sequence ID" value="NZ_WUWG01000001.1"/>
</dbReference>
<keyword evidence="3" id="KW-1185">Reference proteome</keyword>
<dbReference type="EMBL" id="WUWG01000001">
    <property type="protein sequence ID" value="MXU63927.1"/>
    <property type="molecule type" value="Genomic_DNA"/>
</dbReference>
<feature type="compositionally biased region" description="Gly residues" evidence="1">
    <location>
        <begin position="95"/>
        <end position="106"/>
    </location>
</feature>
<accession>A0A6B0THN9</accession>
<organism evidence="2 3">
    <name type="scientific">Oceanomicrobium pacificus</name>
    <dbReference type="NCBI Taxonomy" id="2692916"/>
    <lineage>
        <taxon>Bacteria</taxon>
        <taxon>Pseudomonadati</taxon>
        <taxon>Pseudomonadota</taxon>
        <taxon>Alphaproteobacteria</taxon>
        <taxon>Rhodobacterales</taxon>
        <taxon>Paracoccaceae</taxon>
        <taxon>Oceanomicrobium</taxon>
    </lineage>
</organism>
<evidence type="ECO:0000313" key="2">
    <source>
        <dbReference type="EMBL" id="MXU63927.1"/>
    </source>
</evidence>
<feature type="region of interest" description="Disordered" evidence="1">
    <location>
        <begin position="73"/>
        <end position="139"/>
    </location>
</feature>